<protein>
    <submittedName>
        <fullName evidence="1">Uncharacterized protein</fullName>
    </submittedName>
</protein>
<name>A0A2P5FJS7_TREOI</name>
<dbReference type="InParanoid" id="A0A2P5FJS7"/>
<dbReference type="EMBL" id="JXTC01000027">
    <property type="protein sequence ID" value="PON98050.1"/>
    <property type="molecule type" value="Genomic_DNA"/>
</dbReference>
<organism evidence="1 2">
    <name type="scientific">Trema orientale</name>
    <name type="common">Charcoal tree</name>
    <name type="synonym">Celtis orientalis</name>
    <dbReference type="NCBI Taxonomy" id="63057"/>
    <lineage>
        <taxon>Eukaryota</taxon>
        <taxon>Viridiplantae</taxon>
        <taxon>Streptophyta</taxon>
        <taxon>Embryophyta</taxon>
        <taxon>Tracheophyta</taxon>
        <taxon>Spermatophyta</taxon>
        <taxon>Magnoliopsida</taxon>
        <taxon>eudicotyledons</taxon>
        <taxon>Gunneridae</taxon>
        <taxon>Pentapetalae</taxon>
        <taxon>rosids</taxon>
        <taxon>fabids</taxon>
        <taxon>Rosales</taxon>
        <taxon>Cannabaceae</taxon>
        <taxon>Trema</taxon>
    </lineage>
</organism>
<accession>A0A2P5FJS7</accession>
<dbReference type="Proteomes" id="UP000237000">
    <property type="component" value="Unassembled WGS sequence"/>
</dbReference>
<feature type="non-terminal residue" evidence="1">
    <location>
        <position position="1"/>
    </location>
</feature>
<dbReference type="AlphaFoldDB" id="A0A2P5FJS7"/>
<reference evidence="2" key="1">
    <citation type="submission" date="2016-06" db="EMBL/GenBank/DDBJ databases">
        <title>Parallel loss of symbiosis genes in relatives of nitrogen-fixing non-legume Parasponia.</title>
        <authorList>
            <person name="Van Velzen R."/>
            <person name="Holmer R."/>
            <person name="Bu F."/>
            <person name="Rutten L."/>
            <person name="Van Zeijl A."/>
            <person name="Liu W."/>
            <person name="Santuari L."/>
            <person name="Cao Q."/>
            <person name="Sharma T."/>
            <person name="Shen D."/>
            <person name="Roswanjaya Y."/>
            <person name="Wardhani T."/>
            <person name="Kalhor M.S."/>
            <person name="Jansen J."/>
            <person name="Van den Hoogen J."/>
            <person name="Gungor B."/>
            <person name="Hartog M."/>
            <person name="Hontelez J."/>
            <person name="Verver J."/>
            <person name="Yang W.-C."/>
            <person name="Schijlen E."/>
            <person name="Repin R."/>
            <person name="Schilthuizen M."/>
            <person name="Schranz E."/>
            <person name="Heidstra R."/>
            <person name="Miyata K."/>
            <person name="Fedorova E."/>
            <person name="Kohlen W."/>
            <person name="Bisseling T."/>
            <person name="Smit S."/>
            <person name="Geurts R."/>
        </authorList>
    </citation>
    <scope>NUCLEOTIDE SEQUENCE [LARGE SCALE GENOMIC DNA]</scope>
    <source>
        <strain evidence="2">cv. RG33-2</strain>
    </source>
</reference>
<gene>
    <name evidence="1" type="ORF">TorRG33x02_061240</name>
</gene>
<sequence>TLSIWDMPKTHHFLESSQLILHRSLPTEEVDYIAPIMKPGIHSLLVPNHET</sequence>
<evidence type="ECO:0000313" key="2">
    <source>
        <dbReference type="Proteomes" id="UP000237000"/>
    </source>
</evidence>
<evidence type="ECO:0000313" key="1">
    <source>
        <dbReference type="EMBL" id="PON98050.1"/>
    </source>
</evidence>
<comment type="caution">
    <text evidence="1">The sequence shown here is derived from an EMBL/GenBank/DDBJ whole genome shotgun (WGS) entry which is preliminary data.</text>
</comment>
<proteinExistence type="predicted"/>
<keyword evidence="2" id="KW-1185">Reference proteome</keyword>